<dbReference type="STRING" id="4432.A0A1U8A1A4"/>
<name>A0A1U8A1A4_NELNU</name>
<reference evidence="3" key="1">
    <citation type="submission" date="2025-08" db="UniProtKB">
        <authorList>
            <consortium name="RefSeq"/>
        </authorList>
    </citation>
    <scope>IDENTIFICATION</scope>
</reference>
<feature type="region of interest" description="Disordered" evidence="1">
    <location>
        <begin position="478"/>
        <end position="506"/>
    </location>
</feature>
<feature type="compositionally biased region" description="Basic and acidic residues" evidence="1">
    <location>
        <begin position="479"/>
        <end position="493"/>
    </location>
</feature>
<protein>
    <submittedName>
        <fullName evidence="3">Uncharacterized protein LOC104595704</fullName>
    </submittedName>
</protein>
<feature type="compositionally biased region" description="Basic and acidic residues" evidence="1">
    <location>
        <begin position="641"/>
        <end position="652"/>
    </location>
</feature>
<dbReference type="GeneID" id="104595704"/>
<feature type="compositionally biased region" description="Basic and acidic residues" evidence="1">
    <location>
        <begin position="662"/>
        <end position="673"/>
    </location>
</feature>
<gene>
    <name evidence="3" type="primary">LOC104595704</name>
</gene>
<proteinExistence type="predicted"/>
<feature type="compositionally biased region" description="Polar residues" evidence="1">
    <location>
        <begin position="694"/>
        <end position="704"/>
    </location>
</feature>
<dbReference type="Proteomes" id="UP000189703">
    <property type="component" value="Unplaced"/>
</dbReference>
<dbReference type="InterPro" id="IPR032795">
    <property type="entry name" value="DUF3741-assoc"/>
</dbReference>
<accession>A0A1U8A1A4</accession>
<dbReference type="eggNOG" id="ENOG502QX43">
    <property type="taxonomic scope" value="Eukaryota"/>
</dbReference>
<dbReference type="Pfam" id="PF14383">
    <property type="entry name" value="VARLMGL"/>
    <property type="match status" value="1"/>
</dbReference>
<dbReference type="PANTHER" id="PTHR34282">
    <property type="entry name" value="OS01G0228800 PROTEIN-RELATED"/>
    <property type="match status" value="1"/>
</dbReference>
<feature type="compositionally biased region" description="Polar residues" evidence="1">
    <location>
        <begin position="595"/>
        <end position="610"/>
    </location>
</feature>
<feature type="compositionally biased region" description="Basic and acidic residues" evidence="1">
    <location>
        <begin position="533"/>
        <end position="545"/>
    </location>
</feature>
<feature type="compositionally biased region" description="Polar residues" evidence="1">
    <location>
        <begin position="313"/>
        <end position="336"/>
    </location>
</feature>
<evidence type="ECO:0000256" key="1">
    <source>
        <dbReference type="SAM" id="MobiDB-lite"/>
    </source>
</evidence>
<dbReference type="FunCoup" id="A0A1U8A1A4">
    <property type="interactions" value="147"/>
</dbReference>
<feature type="region of interest" description="Disordered" evidence="1">
    <location>
        <begin position="254"/>
        <end position="343"/>
    </location>
</feature>
<feature type="region of interest" description="Disordered" evidence="1">
    <location>
        <begin position="521"/>
        <end position="706"/>
    </location>
</feature>
<evidence type="ECO:0000313" key="2">
    <source>
        <dbReference type="Proteomes" id="UP000189703"/>
    </source>
</evidence>
<feature type="compositionally biased region" description="Basic and acidic residues" evidence="1">
    <location>
        <begin position="1"/>
        <end position="21"/>
    </location>
</feature>
<sequence>MSKRPDFAQKLLDDLRRRKEQMQMSQSQANRSSKMLGDTNGNFRQHSRGSRQTASIAGGRNKGLSSAGNRKLSAEVASKEIVPVGKAQSSAHIGDLSMAIAFALENGGRLKKMESPANKMMDFLHQIGRRSIIDSGMMDRGRPPNSRFPALSQLHVKEISKGVQKLNQILKACANGLNFDRYSIEIGKELLRGAIELEESLRMLVNLQEASEYMVSPQRKQKIRLIECEDDEDDGNNENSKAIVKVNQQKQLDWPRFSFNGPSRDSRDNVRETRKTSLLEQRVRALSHTREAPHLISEKQSPTTYPLSHRRSASSGPDSNTLDAFSNPTKHSSSIHSKPEKGRIPNVIAKLMGLEEIPPNIGSKNAVQKDPAPKQGESSKDSQKAGHGNTRKVERMTKDSKNFVPQGAQTTIEKMHQENKTSATRDASLDIVLGERKSCHRDTKSMENMNLMADLKTLTIKVNNPQINTSQLKQITSIQKEKAEKERRQEKQHLKYQGSTRNEETKEFVMKNPLQRMAQQHYKHVEAASVKQQKAESKESRHQNENKNANRFSVLSNQYDRSQQTKRTQSQDAKGEEPTVKNKLQVKSNGRETVLQISSKPTHDAMNSQKKLPHVNHSTTEKRNSMGVFDRLSSEGSPKYSQRENLIREGKSPSHKLTMKMPPKESTEDERASPKYAEIASIPPAVIEKPISSPRAQNEDNMQEVNKKKTAPKREYRNYEMETRRIGSQRNMGSPLKQNILVLQDPKQRRDEENQYKGTEASINRSKKAEAKIKTLNQAPCLQEKTDPTTILGKTVDNKYERQNKPESIAPHVTIQDVASKFSDSMQAPEFMVDKDQELKCSNLVSIQTQDLNEKDRVGILSSSEQENQKMSICGGQGPLGENENNLKQILVQSQLFLNAAEALYELQIPVGILHASAHKCQNENSKLVLDCSYEVMRRKGRRQELTFYPSMKISIGSMKIKCLDDLVKKLHEDLEELKFWGQNGSKECDVAQYLYTILNKDIQNRNPDVNCMWDFGWSYSIFTFIEKDDIIRDLEKHLLNGLIDEITRDLYI</sequence>
<dbReference type="RefSeq" id="XP_010254865.1">
    <property type="nucleotide sequence ID" value="XM_010256563.2"/>
</dbReference>
<feature type="compositionally biased region" description="Polar residues" evidence="1">
    <location>
        <begin position="22"/>
        <end position="55"/>
    </location>
</feature>
<dbReference type="KEGG" id="nnu:104595704"/>
<dbReference type="OrthoDB" id="761625at2759"/>
<evidence type="ECO:0000313" key="3">
    <source>
        <dbReference type="RefSeq" id="XP_010254865.1"/>
    </source>
</evidence>
<keyword evidence="2" id="KW-1185">Reference proteome</keyword>
<organism evidence="2 3">
    <name type="scientific">Nelumbo nucifera</name>
    <name type="common">Sacred lotus</name>
    <dbReference type="NCBI Taxonomy" id="4432"/>
    <lineage>
        <taxon>Eukaryota</taxon>
        <taxon>Viridiplantae</taxon>
        <taxon>Streptophyta</taxon>
        <taxon>Embryophyta</taxon>
        <taxon>Tracheophyta</taxon>
        <taxon>Spermatophyta</taxon>
        <taxon>Magnoliopsida</taxon>
        <taxon>Proteales</taxon>
        <taxon>Nelumbonaceae</taxon>
        <taxon>Nelumbo</taxon>
    </lineage>
</organism>
<feature type="compositionally biased region" description="Basic and acidic residues" evidence="1">
    <location>
        <begin position="264"/>
        <end position="297"/>
    </location>
</feature>
<feature type="region of interest" description="Disordered" evidence="1">
    <location>
        <begin position="1"/>
        <end position="71"/>
    </location>
</feature>
<dbReference type="OMA" id="PDVNCMW"/>
<feature type="region of interest" description="Disordered" evidence="1">
    <location>
        <begin position="358"/>
        <end position="397"/>
    </location>
</feature>
<feature type="compositionally biased region" description="Polar residues" evidence="1">
    <location>
        <begin position="546"/>
        <end position="572"/>
    </location>
</feature>
<dbReference type="PANTHER" id="PTHR34282:SF1">
    <property type="entry name" value="DUF3741 DOMAIN-CONTAINING PROTEIN"/>
    <property type="match status" value="1"/>
</dbReference>
<dbReference type="AlphaFoldDB" id="A0A1U8A1A4"/>